<name>A0A9W9FWW9_9EURO</name>
<feature type="domain" description="NADP-dependent oxidoreductase" evidence="3">
    <location>
        <begin position="70"/>
        <end position="362"/>
    </location>
</feature>
<organism evidence="4 5">
    <name type="scientific">Penicillium angulare</name>
    <dbReference type="NCBI Taxonomy" id="116970"/>
    <lineage>
        <taxon>Eukaryota</taxon>
        <taxon>Fungi</taxon>
        <taxon>Dikarya</taxon>
        <taxon>Ascomycota</taxon>
        <taxon>Pezizomycotina</taxon>
        <taxon>Eurotiomycetes</taxon>
        <taxon>Eurotiomycetidae</taxon>
        <taxon>Eurotiales</taxon>
        <taxon>Aspergillaceae</taxon>
        <taxon>Penicillium</taxon>
    </lineage>
</organism>
<evidence type="ECO:0000313" key="4">
    <source>
        <dbReference type="EMBL" id="KAJ5108026.1"/>
    </source>
</evidence>
<dbReference type="Proteomes" id="UP001149165">
    <property type="component" value="Unassembled WGS sequence"/>
</dbReference>
<comment type="caution">
    <text evidence="4">The sequence shown here is derived from an EMBL/GenBank/DDBJ whole genome shotgun (WGS) entry which is preliminary data.</text>
</comment>
<dbReference type="SUPFAM" id="SSF51430">
    <property type="entry name" value="NAD(P)-linked oxidoreductase"/>
    <property type="match status" value="1"/>
</dbReference>
<gene>
    <name evidence="4" type="ORF">N7456_004701</name>
</gene>
<dbReference type="PANTHER" id="PTHR43364:SF4">
    <property type="entry name" value="NAD(P)-LINKED OXIDOREDUCTASE SUPERFAMILY PROTEIN"/>
    <property type="match status" value="1"/>
</dbReference>
<dbReference type="GO" id="GO:0016491">
    <property type="term" value="F:oxidoreductase activity"/>
    <property type="evidence" value="ECO:0007669"/>
    <property type="project" value="UniProtKB-KW"/>
</dbReference>
<dbReference type="OrthoDB" id="1659429at2759"/>
<evidence type="ECO:0000259" key="3">
    <source>
        <dbReference type="Pfam" id="PF00248"/>
    </source>
</evidence>
<reference evidence="4" key="1">
    <citation type="submission" date="2022-11" db="EMBL/GenBank/DDBJ databases">
        <authorList>
            <person name="Petersen C."/>
        </authorList>
    </citation>
    <scope>NUCLEOTIDE SEQUENCE</scope>
    <source>
        <strain evidence="4">IBT 30069</strain>
    </source>
</reference>
<protein>
    <recommendedName>
        <fullName evidence="3">NADP-dependent oxidoreductase domain-containing protein</fullName>
    </recommendedName>
</protein>
<proteinExistence type="inferred from homology"/>
<reference evidence="4" key="2">
    <citation type="journal article" date="2023" name="IMA Fungus">
        <title>Comparative genomic study of the Penicillium genus elucidates a diverse pangenome and 15 lateral gene transfer events.</title>
        <authorList>
            <person name="Petersen C."/>
            <person name="Sorensen T."/>
            <person name="Nielsen M.R."/>
            <person name="Sondergaard T.E."/>
            <person name="Sorensen J.L."/>
            <person name="Fitzpatrick D.A."/>
            <person name="Frisvad J.C."/>
            <person name="Nielsen K.L."/>
        </authorList>
    </citation>
    <scope>NUCLEOTIDE SEQUENCE</scope>
    <source>
        <strain evidence="4">IBT 30069</strain>
    </source>
</reference>
<dbReference type="Pfam" id="PF00248">
    <property type="entry name" value="Aldo_ket_red"/>
    <property type="match status" value="1"/>
</dbReference>
<comment type="similarity">
    <text evidence="2">Belongs to the aldo/keto reductase family. Aldo/keto reductase 2 subfamily.</text>
</comment>
<accession>A0A9W9FWW9</accession>
<sequence>MAAIGTQYMMQSGLAAGMSATEGHRSLQPMPVDPNLTDPPYVLEPDFTPDSQSRIVLRTKSGKDVSIPYMSIGAWSWGDKATFGYNATKDLPRIHAAWEKLKAVGLTFVDTAQAYGDGESERICGTLFRGMPRDSFIVQTKWQSLPDMTNVLLQSHSPKKRLKGSLSRLGLDYVDIYLVHGPVHPTSFSSVAKGLAECVEEGLTRAVGVANYDTKEMIRMADELEKHGVPLSVSQCEYSVIRRVPEVSGMIRECRRRNICFQGFASLAEGRLTGKYSRGEEPRRTLRFSSYPMHLLEPTIDVLKSVAAKRRVPVPAVALNYAINKGVVPLVGVRDAEQAQQDMQALGWRLSEEEIQRIEEVSISGNTTSKLQHG</sequence>
<dbReference type="AlphaFoldDB" id="A0A9W9FWW9"/>
<dbReference type="EMBL" id="JAPQKH010000003">
    <property type="protein sequence ID" value="KAJ5108026.1"/>
    <property type="molecule type" value="Genomic_DNA"/>
</dbReference>
<dbReference type="InterPro" id="IPR036812">
    <property type="entry name" value="NAD(P)_OxRdtase_dom_sf"/>
</dbReference>
<dbReference type="PANTHER" id="PTHR43364">
    <property type="entry name" value="NADH-SPECIFIC METHYLGLYOXAL REDUCTASE-RELATED"/>
    <property type="match status" value="1"/>
</dbReference>
<dbReference type="InterPro" id="IPR020471">
    <property type="entry name" value="AKR"/>
</dbReference>
<dbReference type="Gene3D" id="3.20.20.100">
    <property type="entry name" value="NADP-dependent oxidoreductase domain"/>
    <property type="match status" value="1"/>
</dbReference>
<dbReference type="CDD" id="cd19093">
    <property type="entry name" value="AKR_AtPLR-like"/>
    <property type="match status" value="1"/>
</dbReference>
<keyword evidence="1" id="KW-0560">Oxidoreductase</keyword>
<dbReference type="PRINTS" id="PR00069">
    <property type="entry name" value="ALDKETRDTASE"/>
</dbReference>
<dbReference type="InterPro" id="IPR050523">
    <property type="entry name" value="AKR_Detox_Biosynth"/>
</dbReference>
<evidence type="ECO:0000313" key="5">
    <source>
        <dbReference type="Proteomes" id="UP001149165"/>
    </source>
</evidence>
<dbReference type="InterPro" id="IPR023210">
    <property type="entry name" value="NADP_OxRdtase_dom"/>
</dbReference>
<evidence type="ECO:0000256" key="1">
    <source>
        <dbReference type="ARBA" id="ARBA00023002"/>
    </source>
</evidence>
<evidence type="ECO:0000256" key="2">
    <source>
        <dbReference type="ARBA" id="ARBA00038157"/>
    </source>
</evidence>
<keyword evidence="5" id="KW-1185">Reference proteome</keyword>